<dbReference type="GO" id="GO:0016838">
    <property type="term" value="F:carbon-oxygen lyase activity, acting on phosphates"/>
    <property type="evidence" value="ECO:0007669"/>
    <property type="project" value="InterPro"/>
</dbReference>
<organism evidence="3 4">
    <name type="scientific">Laetiporus sulphureus 93-53</name>
    <dbReference type="NCBI Taxonomy" id="1314785"/>
    <lineage>
        <taxon>Eukaryota</taxon>
        <taxon>Fungi</taxon>
        <taxon>Dikarya</taxon>
        <taxon>Basidiomycota</taxon>
        <taxon>Agaricomycotina</taxon>
        <taxon>Agaricomycetes</taxon>
        <taxon>Polyporales</taxon>
        <taxon>Laetiporus</taxon>
    </lineage>
</organism>
<comment type="similarity">
    <text evidence="1">Belongs to the trichodiene synthase family.</text>
</comment>
<keyword evidence="4" id="KW-1185">Reference proteome</keyword>
<protein>
    <submittedName>
        <fullName evidence="3">Terpenoid synthase</fullName>
    </submittedName>
</protein>
<dbReference type="InParanoid" id="A0A165BIT4"/>
<reference evidence="3 4" key="1">
    <citation type="journal article" date="2016" name="Mol. Biol. Evol.">
        <title>Comparative Genomics of Early-Diverging Mushroom-Forming Fungi Provides Insights into the Origins of Lignocellulose Decay Capabilities.</title>
        <authorList>
            <person name="Nagy L.G."/>
            <person name="Riley R."/>
            <person name="Tritt A."/>
            <person name="Adam C."/>
            <person name="Daum C."/>
            <person name="Floudas D."/>
            <person name="Sun H."/>
            <person name="Yadav J.S."/>
            <person name="Pangilinan J."/>
            <person name="Larsson K.H."/>
            <person name="Matsuura K."/>
            <person name="Barry K."/>
            <person name="Labutti K."/>
            <person name="Kuo R."/>
            <person name="Ohm R.A."/>
            <person name="Bhattacharya S.S."/>
            <person name="Shirouzu T."/>
            <person name="Yoshinaga Y."/>
            <person name="Martin F.M."/>
            <person name="Grigoriev I.V."/>
            <person name="Hibbett D.S."/>
        </authorList>
    </citation>
    <scope>NUCLEOTIDE SEQUENCE [LARGE SCALE GENOMIC DNA]</scope>
    <source>
        <strain evidence="3 4">93-53</strain>
    </source>
</reference>
<dbReference type="Gene3D" id="1.10.600.10">
    <property type="entry name" value="Farnesyl Diphosphate Synthase"/>
    <property type="match status" value="1"/>
</dbReference>
<dbReference type="InterPro" id="IPR008949">
    <property type="entry name" value="Isoprenoid_synthase_dom_sf"/>
</dbReference>
<sequence length="210" mass="23693">MRGLSIGSIQPYTGVSGAVAQSLAVMWKHFPSFSAGIILVSTVQFFNACMLEQETRSVMLHKRAFRFVEYRRGLSGEAEAFVCFIWPVDHFPDPKTYLRAMPDAVRYLNITNDILSFYKEELAGETGTYVHDRAFTTRSTLLQTISQAVNEAIATAERIRKLLGKGAARDAWDSFERGYTTFHLLSPRYRLQEILGGEYMIDLDTISIGS</sequence>
<dbReference type="AlphaFoldDB" id="A0A165BIT4"/>
<accession>A0A165BIT4</accession>
<dbReference type="EMBL" id="KV427669">
    <property type="protein sequence ID" value="KZT01137.1"/>
    <property type="molecule type" value="Genomic_DNA"/>
</dbReference>
<dbReference type="Pfam" id="PF06330">
    <property type="entry name" value="TRI5"/>
    <property type="match status" value="1"/>
</dbReference>
<evidence type="ECO:0000256" key="2">
    <source>
        <dbReference type="ARBA" id="ARBA00023239"/>
    </source>
</evidence>
<dbReference type="GeneID" id="63819698"/>
<dbReference type="SUPFAM" id="SSF48576">
    <property type="entry name" value="Terpenoid synthases"/>
    <property type="match status" value="1"/>
</dbReference>
<keyword evidence="2" id="KW-0456">Lyase</keyword>
<evidence type="ECO:0000256" key="1">
    <source>
        <dbReference type="ARBA" id="ARBA00007946"/>
    </source>
</evidence>
<name>A0A165BIT4_9APHY</name>
<dbReference type="RefSeq" id="XP_040758877.1">
    <property type="nucleotide sequence ID" value="XM_040902667.1"/>
</dbReference>
<proteinExistence type="inferred from homology"/>
<dbReference type="OrthoDB" id="2998174at2759"/>
<evidence type="ECO:0000313" key="3">
    <source>
        <dbReference type="EMBL" id="KZT01137.1"/>
    </source>
</evidence>
<dbReference type="STRING" id="1314785.A0A165BIT4"/>
<dbReference type="InterPro" id="IPR024652">
    <property type="entry name" value="Trichodiene_synth"/>
</dbReference>
<dbReference type="Proteomes" id="UP000076871">
    <property type="component" value="Unassembled WGS sequence"/>
</dbReference>
<gene>
    <name evidence="3" type="ORF">LAESUDRAFT_492097</name>
</gene>
<evidence type="ECO:0000313" key="4">
    <source>
        <dbReference type="Proteomes" id="UP000076871"/>
    </source>
</evidence>